<evidence type="ECO:0000259" key="1">
    <source>
        <dbReference type="Pfam" id="PF21834"/>
    </source>
</evidence>
<dbReference type="Proteomes" id="UP000474159">
    <property type="component" value="Unassembled WGS sequence"/>
</dbReference>
<dbReference type="InterPro" id="IPR054189">
    <property type="entry name" value="DUF6894"/>
</dbReference>
<proteinExistence type="predicted"/>
<protein>
    <recommendedName>
        <fullName evidence="1">DUF6894 domain-containing protein</fullName>
    </recommendedName>
</protein>
<name>A0A6L3SRC2_9HYPH</name>
<dbReference type="RefSeq" id="WP_151005064.1">
    <property type="nucleotide sequence ID" value="NZ_BPQY01000391.1"/>
</dbReference>
<sequence length="78" mass="8809">MPRYFFDTHDGHALQDDVGLVLTDLSRARAEVQRALSEMVARERSHTGAIQIRVDVRDESGDRILTATLLAVIEEAFR</sequence>
<organism evidence="2 3">
    <name type="scientific">Methylobacterium soli</name>
    <dbReference type="NCBI Taxonomy" id="553447"/>
    <lineage>
        <taxon>Bacteria</taxon>
        <taxon>Pseudomonadati</taxon>
        <taxon>Pseudomonadota</taxon>
        <taxon>Alphaproteobacteria</taxon>
        <taxon>Hyphomicrobiales</taxon>
        <taxon>Methylobacteriaceae</taxon>
        <taxon>Methylobacterium</taxon>
    </lineage>
</organism>
<evidence type="ECO:0000313" key="3">
    <source>
        <dbReference type="Proteomes" id="UP000474159"/>
    </source>
</evidence>
<dbReference type="OrthoDB" id="8001796at2"/>
<feature type="domain" description="DUF6894" evidence="1">
    <location>
        <begin position="3"/>
        <end position="69"/>
    </location>
</feature>
<reference evidence="2 3" key="1">
    <citation type="submission" date="2019-09" db="EMBL/GenBank/DDBJ databases">
        <title>YIM 48816 draft genome.</title>
        <authorList>
            <person name="Jiang L."/>
        </authorList>
    </citation>
    <scope>NUCLEOTIDE SEQUENCE [LARGE SCALE GENOMIC DNA]</scope>
    <source>
        <strain evidence="2 3">YIM 48816</strain>
    </source>
</reference>
<evidence type="ECO:0000313" key="2">
    <source>
        <dbReference type="EMBL" id="KAB1071009.1"/>
    </source>
</evidence>
<dbReference type="EMBL" id="VZZK01000057">
    <property type="protein sequence ID" value="KAB1071009.1"/>
    <property type="molecule type" value="Genomic_DNA"/>
</dbReference>
<gene>
    <name evidence="2" type="ORF">F6X53_29445</name>
</gene>
<comment type="caution">
    <text evidence="2">The sequence shown here is derived from an EMBL/GenBank/DDBJ whole genome shotgun (WGS) entry which is preliminary data.</text>
</comment>
<accession>A0A6L3SRC2</accession>
<dbReference type="Pfam" id="PF21834">
    <property type="entry name" value="DUF6894"/>
    <property type="match status" value="1"/>
</dbReference>
<keyword evidence="3" id="KW-1185">Reference proteome</keyword>
<dbReference type="AlphaFoldDB" id="A0A6L3SRC2"/>